<dbReference type="InterPro" id="IPR058669">
    <property type="entry name" value="TPR_IPO7/11-like"/>
</dbReference>
<dbReference type="PANTHER" id="PTHR10997:SF7">
    <property type="entry name" value="IMPORTIN-11"/>
    <property type="match status" value="1"/>
</dbReference>
<dbReference type="Pfam" id="PF25758">
    <property type="entry name" value="TPR_IPO11"/>
    <property type="match status" value="1"/>
</dbReference>
<feature type="domain" description="Importin N-terminal" evidence="5">
    <location>
        <begin position="36"/>
        <end position="127"/>
    </location>
</feature>
<dbReference type="InterPro" id="IPR016024">
    <property type="entry name" value="ARM-type_fold"/>
</dbReference>
<protein>
    <recommendedName>
        <fullName evidence="5">Importin N-terminal domain-containing protein</fullName>
    </recommendedName>
</protein>
<keyword evidence="4" id="KW-0539">Nucleus</keyword>
<dbReference type="SUPFAM" id="SSF48371">
    <property type="entry name" value="ARM repeat"/>
    <property type="match status" value="1"/>
</dbReference>
<evidence type="ECO:0000256" key="1">
    <source>
        <dbReference type="ARBA" id="ARBA00004123"/>
    </source>
</evidence>
<dbReference type="GO" id="GO:0006606">
    <property type="term" value="P:protein import into nucleus"/>
    <property type="evidence" value="ECO:0007669"/>
    <property type="project" value="TreeGrafter"/>
</dbReference>
<dbReference type="OrthoDB" id="512098at2759"/>
<evidence type="ECO:0000313" key="6">
    <source>
        <dbReference type="EMBL" id="QDZ25320.1"/>
    </source>
</evidence>
<evidence type="ECO:0000259" key="5">
    <source>
        <dbReference type="PROSITE" id="PS50166"/>
    </source>
</evidence>
<sequence length="1076" mass="118906">MASSPGSSHGGTISAEGVVDVLTQSMSQDGVARDRALRALEHWQRDHCRGILPALLEIIQSKALKAVDPMGLRLYAAVMAKNLVGCAWDRSSSSSFGRTFAEKREWNGIDNAEKNALKEGLLCMLFAEKDARVREQLVVLVATVARYELPGGWPSLLGELMDAANHQDLFLEERNVALRALKKVLAGLKGKKALLSVTSAELLRDRAKLQNFARTGALEMQSLQSSIKAVAVALHQLWKRGSSVLGSGDQGWDCAGLVANASLSCMRQVILVLESFDGVSDTMSTFFAEAAQQAEDLRNVYIEPPAGTPASQDVDRWREMANKSFVVINKCCIAAVDKHAREFAPLMIPFMRIYIESIMALDHGMLQVLSQKRLVLMTRFLAKVFHNPTYKRSPGLLQRQMTDAGDEAHLKIIEGMQVALRYIGEFWESPVFSQFVEALITRFLVLTDEELQEWESDPENFFLVSNLDLDIESEVRRCCAEALLLFLMERNTEATSRVVMTLASQSLNPEASFGWQPRLVEGCLHAIDATALLIPTGTLNYDAFFCSDAMRFLEMPSSDVVTRTLQGRVLHMLVTMSAELSAESYEKALEAALKFLQSPDIVLALNSVTLLHKLCVADIIGRGPYAKVHSRLLKAHVTEMLSSSFLLAHKLNEGENLQAVLRLIAIEVEALVNHGNLFDASGEAEAERAKTMELIQFLAVQMPQVWQRILNQGGGESGYGAACQSSLINILLLLIEKVGEICLAVNPLREVVFELIGFCVNIGAPHSEYLLEDGLKLWRTVMLYGSWQSIGQPVQSSVGDLFCILQSGRENHEALCVLKLYVVLCGPQVLADRSQLLKALMDHCLSAEGTVKEVYTALDFLYTLALVDLQLAFHVSQQGMAYLLQKLKNQELVRAVLEPLLSLLALFALRNESLLSGLAFGIVDEMTKILLTYKGIRSIHEFLNTTGARGSGFMKRKVAFVLLAFVAKYFPDLGRRHKRDILEFGLSQAQEEDKRPLSVAAFLNVKGSLTQVSDAEVWRGSEYFNKAKAVYETDPIFALSLRDLLHRTAEALVSEEDGGNGVDALLGSLNGLNMSQ</sequence>
<comment type="similarity">
    <text evidence="2">Belongs to the importin beta family.</text>
</comment>
<dbReference type="SMART" id="SM00913">
    <property type="entry name" value="IBN_N"/>
    <property type="match status" value="1"/>
</dbReference>
<keyword evidence="3" id="KW-0813">Transport</keyword>
<keyword evidence="7" id="KW-1185">Reference proteome</keyword>
<dbReference type="PANTHER" id="PTHR10997">
    <property type="entry name" value="IMPORTIN-7, 8, 11"/>
    <property type="match status" value="1"/>
</dbReference>
<dbReference type="PROSITE" id="PS50166">
    <property type="entry name" value="IMPORTIN_B_NT"/>
    <property type="match status" value="1"/>
</dbReference>
<dbReference type="STRING" id="1764295.A0A5B8N0K1"/>
<dbReference type="GO" id="GO:0031267">
    <property type="term" value="F:small GTPase binding"/>
    <property type="evidence" value="ECO:0007669"/>
    <property type="project" value="InterPro"/>
</dbReference>
<evidence type="ECO:0000256" key="4">
    <source>
        <dbReference type="ARBA" id="ARBA00023242"/>
    </source>
</evidence>
<dbReference type="AlphaFoldDB" id="A0A5B8N0K1"/>
<reference evidence="6 7" key="1">
    <citation type="submission" date="2018-07" db="EMBL/GenBank/DDBJ databases">
        <title>The complete nuclear genome of the prasinophyte Chloropicon primus (CCMP1205).</title>
        <authorList>
            <person name="Pombert J.-F."/>
            <person name="Otis C."/>
            <person name="Turmel M."/>
            <person name="Lemieux C."/>
        </authorList>
    </citation>
    <scope>NUCLEOTIDE SEQUENCE [LARGE SCALE GENOMIC DNA]</scope>
    <source>
        <strain evidence="6 7">CCMP1205</strain>
    </source>
</reference>
<comment type="subcellular location">
    <subcellularLocation>
        <location evidence="1">Nucleus</location>
    </subcellularLocation>
</comment>
<dbReference type="InterPro" id="IPR001494">
    <property type="entry name" value="Importin-beta_N"/>
</dbReference>
<evidence type="ECO:0000256" key="2">
    <source>
        <dbReference type="ARBA" id="ARBA00007991"/>
    </source>
</evidence>
<dbReference type="EMBL" id="CP031049">
    <property type="protein sequence ID" value="QDZ25320.1"/>
    <property type="molecule type" value="Genomic_DNA"/>
</dbReference>
<name>A0A5B8N0K1_9CHLO</name>
<dbReference type="Gene3D" id="1.25.10.10">
    <property type="entry name" value="Leucine-rich Repeat Variant"/>
    <property type="match status" value="1"/>
</dbReference>
<proteinExistence type="inferred from homology"/>
<dbReference type="InterPro" id="IPR011989">
    <property type="entry name" value="ARM-like"/>
</dbReference>
<evidence type="ECO:0000313" key="7">
    <source>
        <dbReference type="Proteomes" id="UP000316726"/>
    </source>
</evidence>
<dbReference type="GO" id="GO:0005635">
    <property type="term" value="C:nuclear envelope"/>
    <property type="evidence" value="ECO:0007669"/>
    <property type="project" value="TreeGrafter"/>
</dbReference>
<organism evidence="6 7">
    <name type="scientific">Chloropicon primus</name>
    <dbReference type="NCBI Taxonomy" id="1764295"/>
    <lineage>
        <taxon>Eukaryota</taxon>
        <taxon>Viridiplantae</taxon>
        <taxon>Chlorophyta</taxon>
        <taxon>Chloropicophyceae</taxon>
        <taxon>Chloropicales</taxon>
        <taxon>Chloropicaceae</taxon>
        <taxon>Chloropicon</taxon>
    </lineage>
</organism>
<dbReference type="Proteomes" id="UP000316726">
    <property type="component" value="Chromosome 16"/>
</dbReference>
<accession>A0A5B8N0K1</accession>
<dbReference type="GO" id="GO:0005829">
    <property type="term" value="C:cytosol"/>
    <property type="evidence" value="ECO:0007669"/>
    <property type="project" value="TreeGrafter"/>
</dbReference>
<evidence type="ECO:0000256" key="3">
    <source>
        <dbReference type="ARBA" id="ARBA00022448"/>
    </source>
</evidence>
<gene>
    <name evidence="6" type="ORF">A3770_16p78380</name>
</gene>